<keyword evidence="2" id="KW-1185">Reference proteome</keyword>
<comment type="caution">
    <text evidence="1">The sequence shown here is derived from an EMBL/GenBank/DDBJ whole genome shotgun (WGS) entry which is preliminary data.</text>
</comment>
<dbReference type="Proteomes" id="UP000470876">
    <property type="component" value="Unassembled WGS sequence"/>
</dbReference>
<dbReference type="Pfam" id="PF14063">
    <property type="entry name" value="DUF4254"/>
    <property type="match status" value="1"/>
</dbReference>
<dbReference type="InterPro" id="IPR025350">
    <property type="entry name" value="DUF4254"/>
</dbReference>
<gene>
    <name evidence="1" type="ORF">GV794_13720</name>
</gene>
<proteinExistence type="predicted"/>
<organism evidence="1 2">
    <name type="scientific">Nocardia cyriacigeorgica</name>
    <dbReference type="NCBI Taxonomy" id="135487"/>
    <lineage>
        <taxon>Bacteria</taxon>
        <taxon>Bacillati</taxon>
        <taxon>Actinomycetota</taxon>
        <taxon>Actinomycetes</taxon>
        <taxon>Mycobacteriales</taxon>
        <taxon>Nocardiaceae</taxon>
        <taxon>Nocardia</taxon>
    </lineage>
</organism>
<sequence length="173" mass="18743">MERHHSISGASDNDTTWAAALDPARLPTAQDLIDALHRSDTGGGASTDRHPVTRCARYLASLHPYTASDDTTATGPQRDSLIHAIDVWTENHVPQHRRGTVLHTETLGTVVDRIVAAYMRVQHLKATGPLHRTGVTDAEHRLAQLVESYTGLVQEVSAGVRRLPTHAARADGA</sequence>
<accession>A0ABX0CQC6</accession>
<evidence type="ECO:0000313" key="1">
    <source>
        <dbReference type="EMBL" id="NEW56706.1"/>
    </source>
</evidence>
<name>A0ABX0CQC6_9NOCA</name>
<dbReference type="EMBL" id="JAAGUX010000020">
    <property type="protein sequence ID" value="NEW56706.1"/>
    <property type="molecule type" value="Genomic_DNA"/>
</dbReference>
<reference evidence="1 2" key="1">
    <citation type="submission" date="2020-01" db="EMBL/GenBank/DDBJ databases">
        <title>Genetics and antimicrobial susceptibilities of Nocardia species isolated from the soil; a comparison with species isolated from humans.</title>
        <authorList>
            <person name="Carrasco G."/>
            <person name="Monzon S."/>
            <person name="Sansegundo M."/>
            <person name="Garcia E."/>
            <person name="Garrido N."/>
            <person name="Medina M.J."/>
            <person name="Villalon P."/>
            <person name="Ramirez-Arocha A.C."/>
            <person name="Jimenez P."/>
            <person name="Cuesta I."/>
            <person name="Valdezate S."/>
        </authorList>
    </citation>
    <scope>NUCLEOTIDE SEQUENCE [LARGE SCALE GENOMIC DNA]</scope>
    <source>
        <strain evidence="1 2">CNM20110649</strain>
    </source>
</reference>
<protein>
    <submittedName>
        <fullName evidence="1">DUF4254 domain-containing protein</fullName>
    </submittedName>
</protein>
<dbReference type="RefSeq" id="WP_163837399.1">
    <property type="nucleotide sequence ID" value="NZ_JAAGUX010000020.1"/>
</dbReference>
<evidence type="ECO:0000313" key="2">
    <source>
        <dbReference type="Proteomes" id="UP000470876"/>
    </source>
</evidence>